<evidence type="ECO:0000256" key="4">
    <source>
        <dbReference type="ARBA" id="ARBA00022553"/>
    </source>
</evidence>
<keyword evidence="15" id="KW-0675">Receptor</keyword>
<keyword evidence="16" id="KW-0325">Glycoprotein</keyword>
<dbReference type="AlphaFoldDB" id="A0A8X7YLF5"/>
<dbReference type="InterPro" id="IPR001245">
    <property type="entry name" value="Ser-Thr/Tyr_kinase_cat_dom"/>
</dbReference>
<reference evidence="22" key="1">
    <citation type="journal article" date="2020" name="bioRxiv">
        <title>Hybrid origin of Populus tomentosa Carr. identified through genome sequencing and phylogenomic analysis.</title>
        <authorList>
            <person name="An X."/>
            <person name="Gao K."/>
            <person name="Chen Z."/>
            <person name="Li J."/>
            <person name="Yang X."/>
            <person name="Yang X."/>
            <person name="Zhou J."/>
            <person name="Guo T."/>
            <person name="Zhao T."/>
            <person name="Huang S."/>
            <person name="Miao D."/>
            <person name="Khan W.U."/>
            <person name="Rao P."/>
            <person name="Ye M."/>
            <person name="Lei B."/>
            <person name="Liao W."/>
            <person name="Wang J."/>
            <person name="Ji L."/>
            <person name="Li Y."/>
            <person name="Guo B."/>
            <person name="Mustafa N.S."/>
            <person name="Li S."/>
            <person name="Yun Q."/>
            <person name="Keller S.R."/>
            <person name="Mao J."/>
            <person name="Zhang R."/>
            <person name="Strauss S.H."/>
        </authorList>
    </citation>
    <scope>NUCLEOTIDE SEQUENCE</scope>
    <source>
        <strain evidence="22">GM15</strain>
        <tissue evidence="22">Leaf</tissue>
    </source>
</reference>
<keyword evidence="23" id="KW-1185">Reference proteome</keyword>
<sequence length="707" mass="79176">MKRKDLTFNKLEGEIPRNAKTRKLMFLSGNKLNGSVPDSFLKTDKNIDVSYNNFSWLPSCRDARGINTYRSSLIKNNLSGLLPCSGIHECPKSYRSFHVNCGGPNVNNRSVLYEGDGSIKSDAATIYFQTESNWGFSNTGDFMDDDDESPGYTLSSNYSTEPLFSTARRAAISLTYYGYCLENGMYTVKLDFAEIQFTDDELYKRVGKRFFDIYIQGKLEKPDFNIQKAANGSNKAYSIKFNANVTDTTLEIRLYWNGKGTTCIPKRGYYGPLISAITARELIVQVRKPGEASKTPIVVGVVTSALLLVFLVMGVICWKFYFRDKFMRERDLKGLDLKTGSFTLRQLRAATNNFDSADKIGEGGFGSVYKGKLSDGTLIAVKQLSPKSRQGNREFVNEIGMISGLQHPNLVKLYGCCIEGDQLLLVYEYMENNSLAKALFGSETSFLMLDWPTRYKICVGIARGLAFLHEESAIRIVHRDIKCTNVLLDKDLSAKISDFGLAKLNEEENTHISTRVAGTIGYMAPEYALWGNLTDKADVYSFGVVALEIVSGRSNSSYRTTNEFVCLLDWAHVLQKKGNLMEIVDQKLQSEFNKEEAERMIKLALLCTNASPSLRPAMSEVVSMLEGQTSIQEMISDPSIYGDDLHSKHLKGHYQQVMDQSLNSTQDLFPRSDKSWIGNSSTSAHDLYPINPESINLNISETSSLIE</sequence>
<evidence type="ECO:0000256" key="3">
    <source>
        <dbReference type="ARBA" id="ARBA00022527"/>
    </source>
</evidence>
<evidence type="ECO:0000256" key="11">
    <source>
        <dbReference type="ARBA" id="ARBA00022777"/>
    </source>
</evidence>
<dbReference type="PROSITE" id="PS50011">
    <property type="entry name" value="PROTEIN_KINASE_DOM"/>
    <property type="match status" value="1"/>
</dbReference>
<keyword evidence="11" id="KW-0418">Kinase</keyword>
<dbReference type="InterPro" id="IPR017441">
    <property type="entry name" value="Protein_kinase_ATP_BS"/>
</dbReference>
<dbReference type="EMBL" id="JAAWWB010000022">
    <property type="protein sequence ID" value="KAG6755008.1"/>
    <property type="molecule type" value="Genomic_DNA"/>
</dbReference>
<evidence type="ECO:0000256" key="14">
    <source>
        <dbReference type="ARBA" id="ARBA00023136"/>
    </source>
</evidence>
<evidence type="ECO:0000256" key="5">
    <source>
        <dbReference type="ARBA" id="ARBA00022614"/>
    </source>
</evidence>
<name>A0A8X7YLF5_POPTO</name>
<evidence type="ECO:0000256" key="6">
    <source>
        <dbReference type="ARBA" id="ARBA00022679"/>
    </source>
</evidence>
<dbReference type="CDD" id="cd14066">
    <property type="entry name" value="STKc_IRAK"/>
    <property type="match status" value="1"/>
</dbReference>
<feature type="binding site" evidence="19">
    <location>
        <position position="382"/>
    </location>
    <ligand>
        <name>ATP</name>
        <dbReference type="ChEBI" id="CHEBI:30616"/>
    </ligand>
</feature>
<evidence type="ECO:0000256" key="9">
    <source>
        <dbReference type="ARBA" id="ARBA00022737"/>
    </source>
</evidence>
<organism evidence="22 23">
    <name type="scientific">Populus tomentosa</name>
    <name type="common">Chinese white poplar</name>
    <dbReference type="NCBI Taxonomy" id="118781"/>
    <lineage>
        <taxon>Eukaryota</taxon>
        <taxon>Viridiplantae</taxon>
        <taxon>Streptophyta</taxon>
        <taxon>Embryophyta</taxon>
        <taxon>Tracheophyta</taxon>
        <taxon>Spermatophyta</taxon>
        <taxon>Magnoliopsida</taxon>
        <taxon>eudicotyledons</taxon>
        <taxon>Gunneridae</taxon>
        <taxon>Pentapetalae</taxon>
        <taxon>rosids</taxon>
        <taxon>fabids</taxon>
        <taxon>Malpighiales</taxon>
        <taxon>Salicaceae</taxon>
        <taxon>Saliceae</taxon>
        <taxon>Populus</taxon>
    </lineage>
</organism>
<dbReference type="EC" id="2.7.11.1" evidence="2"/>
<evidence type="ECO:0000313" key="23">
    <source>
        <dbReference type="Proteomes" id="UP000886885"/>
    </source>
</evidence>
<dbReference type="FunFam" id="2.60.120.430:FF:000004">
    <property type="entry name" value="Putative leucine-rich repeat receptor-like serine/threonine-protein kinase"/>
    <property type="match status" value="1"/>
</dbReference>
<dbReference type="FunFam" id="3.30.200.20:FF:000217">
    <property type="entry name" value="probable LRR receptor-like serine/threonine-protein kinase At1g53430"/>
    <property type="match status" value="1"/>
</dbReference>
<accession>A0A8X7YLF5</accession>
<evidence type="ECO:0000313" key="22">
    <source>
        <dbReference type="EMBL" id="KAG6755008.1"/>
    </source>
</evidence>
<evidence type="ECO:0000256" key="19">
    <source>
        <dbReference type="PROSITE-ProRule" id="PRU10141"/>
    </source>
</evidence>
<gene>
    <name evidence="22" type="ORF">POTOM_040821</name>
</gene>
<dbReference type="InterPro" id="IPR021720">
    <property type="entry name" value="Malectin_dom"/>
</dbReference>
<dbReference type="OrthoDB" id="1897577at2759"/>
<dbReference type="GO" id="GO:0005524">
    <property type="term" value="F:ATP binding"/>
    <property type="evidence" value="ECO:0007669"/>
    <property type="project" value="UniProtKB-UniRule"/>
</dbReference>
<feature type="transmembrane region" description="Helical" evidence="20">
    <location>
        <begin position="297"/>
        <end position="322"/>
    </location>
</feature>
<keyword evidence="9" id="KW-0677">Repeat</keyword>
<keyword evidence="8" id="KW-0732">Signal</keyword>
<dbReference type="PROSITE" id="PS00107">
    <property type="entry name" value="PROTEIN_KINASE_ATP"/>
    <property type="match status" value="1"/>
</dbReference>
<evidence type="ECO:0000256" key="1">
    <source>
        <dbReference type="ARBA" id="ARBA00004479"/>
    </source>
</evidence>
<comment type="catalytic activity">
    <reaction evidence="17">
        <text>L-threonyl-[protein] + ATP = O-phospho-L-threonyl-[protein] + ADP + H(+)</text>
        <dbReference type="Rhea" id="RHEA:46608"/>
        <dbReference type="Rhea" id="RHEA-COMP:11060"/>
        <dbReference type="Rhea" id="RHEA-COMP:11605"/>
        <dbReference type="ChEBI" id="CHEBI:15378"/>
        <dbReference type="ChEBI" id="CHEBI:30013"/>
        <dbReference type="ChEBI" id="CHEBI:30616"/>
        <dbReference type="ChEBI" id="CHEBI:61977"/>
        <dbReference type="ChEBI" id="CHEBI:456216"/>
        <dbReference type="EC" id="2.7.11.1"/>
    </reaction>
</comment>
<dbReference type="Proteomes" id="UP000886885">
    <property type="component" value="Chromosome 11D"/>
</dbReference>
<evidence type="ECO:0000256" key="13">
    <source>
        <dbReference type="ARBA" id="ARBA00022989"/>
    </source>
</evidence>
<dbReference type="FunFam" id="1.10.510.10:FF:000044">
    <property type="entry name" value="Putative LRR receptor-like serine/threonine-protein kinase"/>
    <property type="match status" value="1"/>
</dbReference>
<evidence type="ECO:0000256" key="7">
    <source>
        <dbReference type="ARBA" id="ARBA00022692"/>
    </source>
</evidence>
<evidence type="ECO:0000256" key="10">
    <source>
        <dbReference type="ARBA" id="ARBA00022741"/>
    </source>
</evidence>
<keyword evidence="5" id="KW-0433">Leucine-rich repeat</keyword>
<dbReference type="SMART" id="SM00220">
    <property type="entry name" value="S_TKc"/>
    <property type="match status" value="1"/>
</dbReference>
<keyword evidence="3" id="KW-0723">Serine/threonine-protein kinase</keyword>
<feature type="domain" description="Protein kinase" evidence="21">
    <location>
        <begin position="354"/>
        <end position="635"/>
    </location>
</feature>
<dbReference type="GO" id="GO:0004674">
    <property type="term" value="F:protein serine/threonine kinase activity"/>
    <property type="evidence" value="ECO:0007669"/>
    <property type="project" value="UniProtKB-KW"/>
</dbReference>
<evidence type="ECO:0000256" key="16">
    <source>
        <dbReference type="ARBA" id="ARBA00023180"/>
    </source>
</evidence>
<dbReference type="PROSITE" id="PS00108">
    <property type="entry name" value="PROTEIN_KINASE_ST"/>
    <property type="match status" value="1"/>
</dbReference>
<evidence type="ECO:0000256" key="8">
    <source>
        <dbReference type="ARBA" id="ARBA00022729"/>
    </source>
</evidence>
<keyword evidence="4" id="KW-0597">Phosphoprotein</keyword>
<evidence type="ECO:0000256" key="18">
    <source>
        <dbReference type="ARBA" id="ARBA00048679"/>
    </source>
</evidence>
<comment type="subcellular location">
    <subcellularLocation>
        <location evidence="1">Membrane</location>
        <topology evidence="1">Single-pass type I membrane protein</topology>
    </subcellularLocation>
</comment>
<evidence type="ECO:0000256" key="15">
    <source>
        <dbReference type="ARBA" id="ARBA00023170"/>
    </source>
</evidence>
<evidence type="ECO:0000259" key="21">
    <source>
        <dbReference type="PROSITE" id="PS50011"/>
    </source>
</evidence>
<dbReference type="InterPro" id="IPR000719">
    <property type="entry name" value="Prot_kinase_dom"/>
</dbReference>
<dbReference type="InterPro" id="IPR051824">
    <property type="entry name" value="LRR_Rcpt-Like_S/T_Kinase"/>
</dbReference>
<dbReference type="GO" id="GO:0016020">
    <property type="term" value="C:membrane"/>
    <property type="evidence" value="ECO:0007669"/>
    <property type="project" value="UniProtKB-SubCell"/>
</dbReference>
<proteinExistence type="predicted"/>
<keyword evidence="10 19" id="KW-0547">Nucleotide-binding</keyword>
<dbReference type="PANTHER" id="PTHR48006:SF81">
    <property type="entry name" value="PROTEIN KINASE DOMAIN-CONTAINING PROTEIN"/>
    <property type="match status" value="1"/>
</dbReference>
<dbReference type="InterPro" id="IPR008271">
    <property type="entry name" value="Ser/Thr_kinase_AS"/>
</dbReference>
<evidence type="ECO:0000256" key="2">
    <source>
        <dbReference type="ARBA" id="ARBA00012513"/>
    </source>
</evidence>
<keyword evidence="6" id="KW-0808">Transferase</keyword>
<keyword evidence="13 20" id="KW-1133">Transmembrane helix</keyword>
<keyword evidence="7 20" id="KW-0812">Transmembrane</keyword>
<comment type="caution">
    <text evidence="22">The sequence shown here is derived from an EMBL/GenBank/DDBJ whole genome shotgun (WGS) entry which is preliminary data.</text>
</comment>
<keyword evidence="12 19" id="KW-0067">ATP-binding</keyword>
<dbReference type="Pfam" id="PF11721">
    <property type="entry name" value="Malectin"/>
    <property type="match status" value="1"/>
</dbReference>
<dbReference type="Pfam" id="PF07714">
    <property type="entry name" value="PK_Tyr_Ser-Thr"/>
    <property type="match status" value="1"/>
</dbReference>
<protein>
    <recommendedName>
        <fullName evidence="2">non-specific serine/threonine protein kinase</fullName>
        <ecNumber evidence="2">2.7.11.1</ecNumber>
    </recommendedName>
</protein>
<evidence type="ECO:0000256" key="17">
    <source>
        <dbReference type="ARBA" id="ARBA00047899"/>
    </source>
</evidence>
<evidence type="ECO:0000256" key="20">
    <source>
        <dbReference type="SAM" id="Phobius"/>
    </source>
</evidence>
<evidence type="ECO:0000256" key="12">
    <source>
        <dbReference type="ARBA" id="ARBA00022840"/>
    </source>
</evidence>
<keyword evidence="14 20" id="KW-0472">Membrane</keyword>
<comment type="catalytic activity">
    <reaction evidence="18">
        <text>L-seryl-[protein] + ATP = O-phospho-L-seryl-[protein] + ADP + H(+)</text>
        <dbReference type="Rhea" id="RHEA:17989"/>
        <dbReference type="Rhea" id="RHEA-COMP:9863"/>
        <dbReference type="Rhea" id="RHEA-COMP:11604"/>
        <dbReference type="ChEBI" id="CHEBI:15378"/>
        <dbReference type="ChEBI" id="CHEBI:29999"/>
        <dbReference type="ChEBI" id="CHEBI:30616"/>
        <dbReference type="ChEBI" id="CHEBI:83421"/>
        <dbReference type="ChEBI" id="CHEBI:456216"/>
        <dbReference type="EC" id="2.7.11.1"/>
    </reaction>
</comment>
<dbReference type="PANTHER" id="PTHR48006">
    <property type="entry name" value="LEUCINE-RICH REPEAT-CONTAINING PROTEIN DDB_G0281931-RELATED"/>
    <property type="match status" value="1"/>
</dbReference>